<protein>
    <submittedName>
        <fullName evidence="3">YciI-related domain-containing protein</fullName>
    </submittedName>
</protein>
<evidence type="ECO:0000256" key="1">
    <source>
        <dbReference type="ARBA" id="ARBA00007689"/>
    </source>
</evidence>
<dbReference type="HOGENOM" id="CLU_164654_1_0_5"/>
<dbReference type="RefSeq" id="WP_039846353.1">
    <property type="nucleotide sequence ID" value="NZ_CP006877.1"/>
</dbReference>
<dbReference type="SUPFAM" id="SSF54909">
    <property type="entry name" value="Dimeric alpha+beta barrel"/>
    <property type="match status" value="1"/>
</dbReference>
<dbReference type="Gene3D" id="3.30.70.1060">
    <property type="entry name" value="Dimeric alpha+beta barrel"/>
    <property type="match status" value="1"/>
</dbReference>
<dbReference type="KEGG" id="rga:RGR602_CH03807"/>
<feature type="domain" description="YCII-related" evidence="2">
    <location>
        <begin position="21"/>
        <end position="92"/>
    </location>
</feature>
<evidence type="ECO:0000313" key="3">
    <source>
        <dbReference type="EMBL" id="AJD43106.1"/>
    </source>
</evidence>
<dbReference type="InterPro" id="IPR005545">
    <property type="entry name" value="YCII"/>
</dbReference>
<gene>
    <name evidence="3" type="ORF">RGR602_CH03807</name>
</gene>
<name>A0A0B4X7F7_9HYPH</name>
<sequence>MAYFFLRLVPPRSRFPNDATGEEMAAMERHAEYWRHNAEAGSAIAVGPVFEGEGAWGMAVVSVEDREAAKALADADPIVRSSFGFHFEILPMPSIILRPSSAGNE</sequence>
<proteinExistence type="inferred from homology"/>
<keyword evidence="4" id="KW-1185">Reference proteome</keyword>
<dbReference type="EMBL" id="CP006877">
    <property type="protein sequence ID" value="AJD43106.1"/>
    <property type="molecule type" value="Genomic_DNA"/>
</dbReference>
<dbReference type="AlphaFoldDB" id="A0A0B4X7F7"/>
<evidence type="ECO:0000313" key="4">
    <source>
        <dbReference type="Proteomes" id="UP000031368"/>
    </source>
</evidence>
<dbReference type="Pfam" id="PF03795">
    <property type="entry name" value="YCII"/>
    <property type="match status" value="1"/>
</dbReference>
<evidence type="ECO:0000259" key="2">
    <source>
        <dbReference type="Pfam" id="PF03795"/>
    </source>
</evidence>
<dbReference type="InterPro" id="IPR011008">
    <property type="entry name" value="Dimeric_a/b-barrel"/>
</dbReference>
<accession>A0A0B4X7F7</accession>
<comment type="similarity">
    <text evidence="1">Belongs to the YciI family.</text>
</comment>
<reference evidence="3 4" key="1">
    <citation type="submission" date="2013-11" db="EMBL/GenBank/DDBJ databases">
        <title>Complete genome sequence of Rhizobium gallicum bv. gallicum R602.</title>
        <authorList>
            <person name="Bustos P."/>
            <person name="Santamaria R.I."/>
            <person name="Lozano L."/>
            <person name="Acosta J.L."/>
            <person name="Ormeno-Orrillo E."/>
            <person name="Rogel M.A."/>
            <person name="Romero D."/>
            <person name="Cevallos M.A."/>
            <person name="Martinez-Romero E."/>
            <person name="Gonzalez V."/>
        </authorList>
    </citation>
    <scope>NUCLEOTIDE SEQUENCE [LARGE SCALE GENOMIC DNA]</scope>
    <source>
        <strain evidence="3 4">R602</strain>
    </source>
</reference>
<organism evidence="3 4">
    <name type="scientific">Rhizobium gallicum bv. gallicum R602sp</name>
    <dbReference type="NCBI Taxonomy" id="1041138"/>
    <lineage>
        <taxon>Bacteria</taxon>
        <taxon>Pseudomonadati</taxon>
        <taxon>Pseudomonadota</taxon>
        <taxon>Alphaproteobacteria</taxon>
        <taxon>Hyphomicrobiales</taxon>
        <taxon>Rhizobiaceae</taxon>
        <taxon>Rhizobium/Agrobacterium group</taxon>
        <taxon>Rhizobium</taxon>
    </lineage>
</organism>
<dbReference type="Proteomes" id="UP000031368">
    <property type="component" value="Chromosome"/>
</dbReference>